<dbReference type="SUPFAM" id="SSF50965">
    <property type="entry name" value="Galactose oxidase, central domain"/>
    <property type="match status" value="1"/>
</dbReference>
<dbReference type="OrthoDB" id="7676067at2759"/>
<keyword evidence="1" id="KW-0880">Kelch repeat</keyword>
<gene>
    <name evidence="3" type="ORF">MEDL_7450</name>
</gene>
<proteinExistence type="predicted"/>
<keyword evidence="2" id="KW-0677">Repeat</keyword>
<sequence>MRNQQQSKLLFATAIIWTAMIYRHEIVSDDFRLYVFGGGTAHLAFPLDKIPAFEVQSGIWQETQTKPDKVHGYPRTRKCHSCSLFRNEAYVCGGLDGEDIMDDIWKLNLTTYEWTKLPTSLHLPVYFHSADITPDGCLYIFGGVTRIDDIRTNCVQRIWLILPTLQELCWENMCLTLDMHRLQKHRSKLFEIGVPIHFIERL</sequence>
<comment type="caution">
    <text evidence="3">The sequence shown here is derived from an EMBL/GenBank/DDBJ whole genome shotgun (WGS) entry which is preliminary data.</text>
</comment>
<dbReference type="PANTHER" id="PTHR46428:SF1">
    <property type="entry name" value="KELCH DOMAIN-CONTAINING PROTEIN 10"/>
    <property type="match status" value="1"/>
</dbReference>
<dbReference type="Proteomes" id="UP000683360">
    <property type="component" value="Unassembled WGS sequence"/>
</dbReference>
<dbReference type="Pfam" id="PF24681">
    <property type="entry name" value="Kelch_KLHDC2_KLHL20_DRC7"/>
    <property type="match status" value="1"/>
</dbReference>
<name>A0A8S3QB42_MYTED</name>
<evidence type="ECO:0000313" key="3">
    <source>
        <dbReference type="EMBL" id="CAG2192329.1"/>
    </source>
</evidence>
<protein>
    <submittedName>
        <fullName evidence="3">Kelch domain-containing protein 10</fullName>
    </submittedName>
</protein>
<evidence type="ECO:0000256" key="2">
    <source>
        <dbReference type="ARBA" id="ARBA00022737"/>
    </source>
</evidence>
<dbReference type="Gene3D" id="2.120.10.80">
    <property type="entry name" value="Kelch-type beta propeller"/>
    <property type="match status" value="1"/>
</dbReference>
<keyword evidence="4" id="KW-1185">Reference proteome</keyword>
<dbReference type="EMBL" id="CAJPWZ010000381">
    <property type="protein sequence ID" value="CAG2192329.1"/>
    <property type="molecule type" value="Genomic_DNA"/>
</dbReference>
<dbReference type="InterPro" id="IPR052125">
    <property type="entry name" value="KLHDC10"/>
</dbReference>
<dbReference type="AlphaFoldDB" id="A0A8S3QB42"/>
<evidence type="ECO:0000313" key="4">
    <source>
        <dbReference type="Proteomes" id="UP000683360"/>
    </source>
</evidence>
<evidence type="ECO:0000256" key="1">
    <source>
        <dbReference type="ARBA" id="ARBA00022441"/>
    </source>
</evidence>
<dbReference type="GO" id="GO:0032874">
    <property type="term" value="P:positive regulation of stress-activated MAPK cascade"/>
    <property type="evidence" value="ECO:0007669"/>
    <property type="project" value="TreeGrafter"/>
</dbReference>
<dbReference type="InterPro" id="IPR011043">
    <property type="entry name" value="Gal_Oxase/kelch_b-propeller"/>
</dbReference>
<dbReference type="PANTHER" id="PTHR46428">
    <property type="entry name" value="KELCH DOMAIN-CONTAINING PROTEIN 10"/>
    <property type="match status" value="1"/>
</dbReference>
<reference evidence="3" key="1">
    <citation type="submission" date="2021-03" db="EMBL/GenBank/DDBJ databases">
        <authorList>
            <person name="Bekaert M."/>
        </authorList>
    </citation>
    <scope>NUCLEOTIDE SEQUENCE</scope>
</reference>
<dbReference type="InterPro" id="IPR015915">
    <property type="entry name" value="Kelch-typ_b-propeller"/>
</dbReference>
<accession>A0A8S3QB42</accession>
<organism evidence="3 4">
    <name type="scientific">Mytilus edulis</name>
    <name type="common">Blue mussel</name>
    <dbReference type="NCBI Taxonomy" id="6550"/>
    <lineage>
        <taxon>Eukaryota</taxon>
        <taxon>Metazoa</taxon>
        <taxon>Spiralia</taxon>
        <taxon>Lophotrochozoa</taxon>
        <taxon>Mollusca</taxon>
        <taxon>Bivalvia</taxon>
        <taxon>Autobranchia</taxon>
        <taxon>Pteriomorphia</taxon>
        <taxon>Mytilida</taxon>
        <taxon>Mytiloidea</taxon>
        <taxon>Mytilidae</taxon>
        <taxon>Mytilinae</taxon>
        <taxon>Mytilus</taxon>
    </lineage>
</organism>